<keyword evidence="4" id="KW-1185">Reference proteome</keyword>
<sequence>MSRFFRVGHPAPFLEDSSSSESGGEDVPRGGAPGGGTRLRPEPHAGPVDGSPTPALKRRSCQSLQTKKSSDTRFPAGGGGTTSRNSSTKMPERVESAAAPQAKAKTSSGIPCLSSHSEYGPQELHPSVLGIRINCEEAHRRIWGLQQALRAGTMARVPEAVAKPIDNDLTACKTVLIKLIHGADYCQKAIRAAERDATIRAQRTALENSSTEKHNLLAGLVQDLEMQLAKERDVTKQLQKEINVLRHQVLKQEQDIRIQKAELHSLPAPERTSSASAQLTRTTSPWERNTPFRTPVRPYMRQTPMAQRTGPPLAMPTFHASGGSTYAGRSRAEAAQPLLSAAPESHRADPYSVSLGSTPFTWSVRAGDVIHAAQTPLATLSSAQTAEFRDKFDKLFTMVVNLCRNHGPAHPGQIGQNLPTSAPRLWEHMCQLFHLGPSEAGAPYVKDLAKDTNGLAYLGARLVTTYLVGSVFCMEAWKGYGEETDAGLESLQERLQQPSVYQTRQHRAMVDSMAAVVETITTANKWRQNRQVKINHHVARIKTAVGHLLANDSDSRRRIALQIWEIAEAAVELSASVYRSRLSFDYLFAETGSSFALGGHHALNSDLSPQTLAANQCRVKLAVTPRVTLRGEDVGAAASEVIVCSKVLVVC</sequence>
<gene>
    <name evidence="3" type="ORF">P8C59_005436</name>
</gene>
<keyword evidence="1" id="KW-0175">Coiled coil</keyword>
<feature type="compositionally biased region" description="Polar residues" evidence="2">
    <location>
        <begin position="271"/>
        <end position="287"/>
    </location>
</feature>
<organism evidence="3 4">
    <name type="scientific">Phyllachora maydis</name>
    <dbReference type="NCBI Taxonomy" id="1825666"/>
    <lineage>
        <taxon>Eukaryota</taxon>
        <taxon>Fungi</taxon>
        <taxon>Dikarya</taxon>
        <taxon>Ascomycota</taxon>
        <taxon>Pezizomycotina</taxon>
        <taxon>Sordariomycetes</taxon>
        <taxon>Sordariomycetidae</taxon>
        <taxon>Phyllachorales</taxon>
        <taxon>Phyllachoraceae</taxon>
        <taxon>Phyllachora</taxon>
    </lineage>
</organism>
<feature type="region of interest" description="Disordered" evidence="2">
    <location>
        <begin position="1"/>
        <end position="110"/>
    </location>
</feature>
<accession>A0AAD9MBF9</accession>
<evidence type="ECO:0000256" key="2">
    <source>
        <dbReference type="SAM" id="MobiDB-lite"/>
    </source>
</evidence>
<proteinExistence type="predicted"/>
<feature type="coiled-coil region" evidence="1">
    <location>
        <begin position="221"/>
        <end position="255"/>
    </location>
</feature>
<evidence type="ECO:0000313" key="4">
    <source>
        <dbReference type="Proteomes" id="UP001217918"/>
    </source>
</evidence>
<dbReference type="EMBL" id="JAQQPM010000004">
    <property type="protein sequence ID" value="KAK2070979.1"/>
    <property type="molecule type" value="Genomic_DNA"/>
</dbReference>
<name>A0AAD9MBF9_9PEZI</name>
<evidence type="ECO:0000256" key="1">
    <source>
        <dbReference type="SAM" id="Coils"/>
    </source>
</evidence>
<evidence type="ECO:0000313" key="3">
    <source>
        <dbReference type="EMBL" id="KAK2070979.1"/>
    </source>
</evidence>
<dbReference type="AlphaFoldDB" id="A0AAD9MBF9"/>
<comment type="caution">
    <text evidence="3">The sequence shown here is derived from an EMBL/GenBank/DDBJ whole genome shotgun (WGS) entry which is preliminary data.</text>
</comment>
<feature type="region of interest" description="Disordered" evidence="2">
    <location>
        <begin position="267"/>
        <end position="332"/>
    </location>
</feature>
<reference evidence="3" key="1">
    <citation type="journal article" date="2023" name="Mol. Plant Microbe Interact.">
        <title>Elucidating the Obligate Nature and Biological Capacity of an Invasive Fungal Corn Pathogen.</title>
        <authorList>
            <person name="MacCready J.S."/>
            <person name="Roggenkamp E.M."/>
            <person name="Gdanetz K."/>
            <person name="Chilvers M.I."/>
        </authorList>
    </citation>
    <scope>NUCLEOTIDE SEQUENCE</scope>
    <source>
        <strain evidence="3">PM02</strain>
    </source>
</reference>
<dbReference type="Proteomes" id="UP001217918">
    <property type="component" value="Unassembled WGS sequence"/>
</dbReference>
<protein>
    <submittedName>
        <fullName evidence="3">Uncharacterized protein</fullName>
    </submittedName>
</protein>